<dbReference type="Proteomes" id="UP000078561">
    <property type="component" value="Unassembled WGS sequence"/>
</dbReference>
<protein>
    <submittedName>
        <fullName evidence="2">Uncharacterized protein</fullName>
    </submittedName>
</protein>
<evidence type="ECO:0000313" key="3">
    <source>
        <dbReference type="Proteomes" id="UP000078561"/>
    </source>
</evidence>
<dbReference type="AlphaFoldDB" id="A0A168SHP7"/>
<evidence type="ECO:0000313" key="2">
    <source>
        <dbReference type="EMBL" id="SAM08452.1"/>
    </source>
</evidence>
<keyword evidence="3" id="KW-1185">Reference proteome</keyword>
<sequence>MEKVSAPKKKIATFPFFRTPLSPIPDQSQCPSSPAAREPKSVASPFDLQSKKEAMMQKANGDQDLDKDGQDGEKAKVTLRSWFKVVVSGASRSWCDANVD</sequence>
<feature type="region of interest" description="Disordered" evidence="1">
    <location>
        <begin position="18"/>
        <end position="72"/>
    </location>
</feature>
<dbReference type="EMBL" id="LT554895">
    <property type="protein sequence ID" value="SAM08452.1"/>
    <property type="molecule type" value="Genomic_DNA"/>
</dbReference>
<dbReference type="InParanoid" id="A0A168SHP7"/>
<evidence type="ECO:0000256" key="1">
    <source>
        <dbReference type="SAM" id="MobiDB-lite"/>
    </source>
</evidence>
<proteinExistence type="predicted"/>
<accession>A0A168SHP7</accession>
<name>A0A168SHP7_ABSGL</name>
<gene>
    <name evidence="2" type="primary">ABSGL_14115.1 scaffold 14385</name>
</gene>
<reference evidence="2" key="1">
    <citation type="submission" date="2016-04" db="EMBL/GenBank/DDBJ databases">
        <authorList>
            <person name="Evans L.H."/>
            <person name="Alamgir A."/>
            <person name="Owens N."/>
            <person name="Weber N.D."/>
            <person name="Virtaneva K."/>
            <person name="Barbian K."/>
            <person name="Babar A."/>
            <person name="Rosenke K."/>
        </authorList>
    </citation>
    <scope>NUCLEOTIDE SEQUENCE [LARGE SCALE GENOMIC DNA]</scope>
    <source>
        <strain evidence="2">CBS 101.48</strain>
    </source>
</reference>
<organism evidence="2">
    <name type="scientific">Absidia glauca</name>
    <name type="common">Pin mould</name>
    <dbReference type="NCBI Taxonomy" id="4829"/>
    <lineage>
        <taxon>Eukaryota</taxon>
        <taxon>Fungi</taxon>
        <taxon>Fungi incertae sedis</taxon>
        <taxon>Mucoromycota</taxon>
        <taxon>Mucoromycotina</taxon>
        <taxon>Mucoromycetes</taxon>
        <taxon>Mucorales</taxon>
        <taxon>Cunninghamellaceae</taxon>
        <taxon>Absidia</taxon>
    </lineage>
</organism>